<evidence type="ECO:0000313" key="1">
    <source>
        <dbReference type="EMBL" id="MBC6008796.1"/>
    </source>
</evidence>
<evidence type="ECO:0000313" key="2">
    <source>
        <dbReference type="Proteomes" id="UP000603474"/>
    </source>
</evidence>
<accession>A0ABR7K7V5</accession>
<gene>
    <name evidence="1" type="ORF">H8909_00765</name>
</gene>
<organism evidence="1 2">
    <name type="scientific">Catenibacterium faecis</name>
    <dbReference type="NCBI Taxonomy" id="2764323"/>
    <lineage>
        <taxon>Bacteria</taxon>
        <taxon>Bacillati</taxon>
        <taxon>Bacillota</taxon>
        <taxon>Erysipelotrichia</taxon>
        <taxon>Erysipelotrichales</taxon>
        <taxon>Coprobacillaceae</taxon>
        <taxon>Catenibacterium</taxon>
    </lineage>
</organism>
<comment type="caution">
    <text evidence="1">The sequence shown here is derived from an EMBL/GenBank/DDBJ whole genome shotgun (WGS) entry which is preliminary data.</text>
</comment>
<dbReference type="EMBL" id="JACRWG010000001">
    <property type="protein sequence ID" value="MBC6008796.1"/>
    <property type="molecule type" value="Genomic_DNA"/>
</dbReference>
<evidence type="ECO:0008006" key="3">
    <source>
        <dbReference type="Google" id="ProtNLM"/>
    </source>
</evidence>
<protein>
    <recommendedName>
        <fullName evidence="3">Lipoprotein</fullName>
    </recommendedName>
</protein>
<proteinExistence type="predicted"/>
<keyword evidence="2" id="KW-1185">Reference proteome</keyword>
<sequence>MTISLLLCGCSYQESYRGGVEMDKSYKELSTIFRQYGLNGLNDELVYNLEQRYKELPSEIEFNKAADLLTSLGEGDIDYENMTWKPSENGVYAFDVEIFDVENMYKNFLIGVSYLDREELNFTNIVEDTSLVDWEDGTGSRSVSFDWNGQHFNIDAKVEGDWFDSSVADDLNRIIISQDTGKQLYFTSDGYQEGIVFYCDKEWANDFEKDTGLKLEEFNQ</sequence>
<dbReference type="Proteomes" id="UP000603474">
    <property type="component" value="Unassembled WGS sequence"/>
</dbReference>
<reference evidence="1 2" key="1">
    <citation type="submission" date="2020-08" db="EMBL/GenBank/DDBJ databases">
        <authorList>
            <person name="Liu C."/>
            <person name="Sun Q."/>
        </authorList>
    </citation>
    <scope>NUCLEOTIDE SEQUENCE [LARGE SCALE GENOMIC DNA]</scope>
    <source>
        <strain evidence="1 2">NSJ-22</strain>
    </source>
</reference>
<name>A0ABR7K7V5_9FIRM</name>